<feature type="region of interest" description="Disordered" evidence="1">
    <location>
        <begin position="794"/>
        <end position="852"/>
    </location>
</feature>
<evidence type="ECO:0000313" key="3">
    <source>
        <dbReference type="Proteomes" id="UP000515156"/>
    </source>
</evidence>
<feature type="compositionally biased region" description="Polar residues" evidence="1">
    <location>
        <begin position="351"/>
        <end position="361"/>
    </location>
</feature>
<dbReference type="GO" id="GO:0005886">
    <property type="term" value="C:plasma membrane"/>
    <property type="evidence" value="ECO:0007669"/>
    <property type="project" value="TreeGrafter"/>
</dbReference>
<dbReference type="AlphaFoldDB" id="A0A6P7ZDE3"/>
<organism evidence="3 4">
    <name type="scientific">Microcaecilia unicolor</name>
    <dbReference type="NCBI Taxonomy" id="1415580"/>
    <lineage>
        <taxon>Eukaryota</taxon>
        <taxon>Metazoa</taxon>
        <taxon>Chordata</taxon>
        <taxon>Craniata</taxon>
        <taxon>Vertebrata</taxon>
        <taxon>Euteleostomi</taxon>
        <taxon>Amphibia</taxon>
        <taxon>Gymnophiona</taxon>
        <taxon>Siphonopidae</taxon>
        <taxon>Microcaecilia</taxon>
    </lineage>
</organism>
<protein>
    <submittedName>
        <fullName evidence="4">Voltage-dependent calcium channel beta subunit-associated regulatory protein</fullName>
    </submittedName>
</protein>
<feature type="compositionally biased region" description="Low complexity" evidence="1">
    <location>
        <begin position="289"/>
        <end position="300"/>
    </location>
</feature>
<reference evidence="4" key="2">
    <citation type="submission" date="2025-08" db="UniProtKB">
        <authorList>
            <consortium name="RefSeq"/>
        </authorList>
    </citation>
    <scope>IDENTIFICATION</scope>
</reference>
<dbReference type="GO" id="GO:0045955">
    <property type="term" value="P:negative regulation of calcium ion-dependent exocytosis"/>
    <property type="evidence" value="ECO:0007669"/>
    <property type="project" value="TreeGrafter"/>
</dbReference>
<proteinExistence type="predicted"/>
<feature type="region of interest" description="Disordered" evidence="1">
    <location>
        <begin position="514"/>
        <end position="538"/>
    </location>
</feature>
<gene>
    <name evidence="4" type="primary">CBARP</name>
</gene>
<dbReference type="InParanoid" id="A0A6P7ZDE3"/>
<name>A0A6P7ZDE3_9AMPH</name>
<feature type="compositionally biased region" description="Polar residues" evidence="1">
    <location>
        <begin position="521"/>
        <end position="538"/>
    </location>
</feature>
<dbReference type="RefSeq" id="XP_030075773.1">
    <property type="nucleotide sequence ID" value="XM_030219913.1"/>
</dbReference>
<reference evidence="3" key="1">
    <citation type="submission" date="2024-06" db="UniProtKB">
        <authorList>
            <consortium name="RefSeq"/>
        </authorList>
    </citation>
    <scope>NUCLEOTIDE SEQUENCE [LARGE SCALE GENOMIC DNA]</scope>
</reference>
<dbReference type="GeneID" id="115480929"/>
<dbReference type="PANTHER" id="PTHR28597">
    <property type="entry name" value="VOLTAGE-DEPENDENT CALCIUM CHANNEL BETA SUBUNIT-ASSOCIATED REGULATORY PROTEIN"/>
    <property type="match status" value="1"/>
</dbReference>
<feature type="region of interest" description="Disordered" evidence="1">
    <location>
        <begin position="339"/>
        <end position="370"/>
    </location>
</feature>
<accession>A0A6P7ZDE3</accession>
<feature type="compositionally biased region" description="Basic and acidic residues" evidence="1">
    <location>
        <begin position="569"/>
        <end position="583"/>
    </location>
</feature>
<dbReference type="PANTHER" id="PTHR28597:SF1">
    <property type="entry name" value="VOLTAGE-DEPENDENT CALCIUM CHANNEL BETA SUBUNIT-ASSOCIATED REGULATORY PROTEIN"/>
    <property type="match status" value="1"/>
</dbReference>
<dbReference type="CTD" id="255057"/>
<dbReference type="FunCoup" id="A0A6P7ZDE3">
    <property type="interactions" value="446"/>
</dbReference>
<sequence>MAVEKAFQRLPFELFDHLSLKDLTLKTVFLVAIASSRRVSELQALSCRDPFLYFTETASSEVGLQDGYALLLVLLSIFIGGTVVLLVGVLIICRRCCETGRRYSRASDDPEKTTTTYLDDTQPPQEITIRVEESDCLSASSYHDAESERFLSTCSTGRRVSFNEAALFDQSKKAQEKGRRYTLTEGDFHHLKNARLTHLHIPSPALKIVTIHECESSENNIAMTTCMSSTSRSTLSIFQSLMSSLPQTALSNHPTSPSSALPGDTYNSTVEATESGEEATLRVAGRRLSSSSGTTAGVSSPPQGQGSMLQFFTRLRRHASLEGASPYFKIKKWKLDSSQRASSLDMRGSPKRSQFQRQRAASESMEQEDWDPHQTDIIQYIARTDNVAFNPLQHPASPPPSLGRLEAVEVVGSSGEPHNSYHDIWSLRASLELHNSSEYSSSNEKDSVRSDGESVCSLGVTPSLTLQDMGPDTDGMFFLGTTPGFTPQYLGPTANGVCPLGVIPSLTLEDLQPSMDDLCSPRTTPSLSPQGQGSAANDTWSLGAVSSLISQNLERDKDDGKPLSQPKQDSIESDRGSDSETGTRKLLQMDSGYASIEAPSRIPEDSRFFGAPVKDKTASEKRLSFTSAGRTGTVCESFEFSSFPEELEEDGAMGGESVSPGALVPHGQMFASRELHLRRDYSIDEKTDALFNEFLRHDPQFDDSPPRSKHRSRIHLRKQWQRTKQYSDPGVRLAPALDRQRTPLRRGDSVNYPPAQNQLHSMLARTSSIADQGFTVGPLHLDPEDQIQVIEEEPNEQGSTLQEHVGPVSDPQEPGDCLQEATGIKTDSQEPGDELQETMGTTADPQELGGPTGGCHLNLGYGPQTFGTELLDKLSTSIEERLYRPLRRSQENPECVVVVAHTSPHHSPV</sequence>
<evidence type="ECO:0000256" key="1">
    <source>
        <dbReference type="SAM" id="MobiDB-lite"/>
    </source>
</evidence>
<dbReference type="OrthoDB" id="6247020at2759"/>
<keyword evidence="3" id="KW-1185">Reference proteome</keyword>
<evidence type="ECO:0000313" key="4">
    <source>
        <dbReference type="RefSeq" id="XP_030075773.1"/>
    </source>
</evidence>
<feature type="transmembrane region" description="Helical" evidence="2">
    <location>
        <begin position="68"/>
        <end position="92"/>
    </location>
</feature>
<dbReference type="Proteomes" id="UP000515156">
    <property type="component" value="Chromosome 11"/>
</dbReference>
<evidence type="ECO:0000256" key="2">
    <source>
        <dbReference type="SAM" id="Phobius"/>
    </source>
</evidence>
<dbReference type="KEGG" id="muo:115480929"/>
<dbReference type="InterPro" id="IPR037658">
    <property type="entry name" value="CBARP"/>
</dbReference>
<dbReference type="GO" id="GO:0030141">
    <property type="term" value="C:secretory granule"/>
    <property type="evidence" value="ECO:0007669"/>
    <property type="project" value="TreeGrafter"/>
</dbReference>
<feature type="compositionally biased region" description="Polar residues" evidence="1">
    <location>
        <begin position="248"/>
        <end position="272"/>
    </location>
</feature>
<keyword evidence="2" id="KW-1133">Transmembrane helix</keyword>
<feature type="region of interest" description="Disordered" evidence="1">
    <location>
        <begin position="248"/>
        <end position="305"/>
    </location>
</feature>
<keyword evidence="2" id="KW-0472">Membrane</keyword>
<feature type="region of interest" description="Disordered" evidence="1">
    <location>
        <begin position="554"/>
        <end position="599"/>
    </location>
</feature>
<dbReference type="GO" id="GO:0044325">
    <property type="term" value="F:transmembrane transporter binding"/>
    <property type="evidence" value="ECO:0007669"/>
    <property type="project" value="InterPro"/>
</dbReference>
<keyword evidence="2" id="KW-0812">Transmembrane</keyword>